<organism evidence="5 6">
    <name type="scientific">Desulfovibrio ferrophilus</name>
    <dbReference type="NCBI Taxonomy" id="241368"/>
    <lineage>
        <taxon>Bacteria</taxon>
        <taxon>Pseudomonadati</taxon>
        <taxon>Thermodesulfobacteriota</taxon>
        <taxon>Desulfovibrionia</taxon>
        <taxon>Desulfovibrionales</taxon>
        <taxon>Desulfovibrionaceae</taxon>
        <taxon>Desulfovibrio</taxon>
    </lineage>
</organism>
<reference evidence="5 6" key="1">
    <citation type="journal article" date="2018" name="Sci. Adv.">
        <title>Multi-heme cytochromes provide a pathway for survival in energy-limited environments.</title>
        <authorList>
            <person name="Deng X."/>
            <person name="Dohmae N."/>
            <person name="Nealson K.H."/>
            <person name="Hashimoto K."/>
            <person name="Okamoto A."/>
        </authorList>
    </citation>
    <scope>NUCLEOTIDE SEQUENCE [LARGE SCALE GENOMIC DNA]</scope>
    <source>
        <strain evidence="5 6">IS5</strain>
    </source>
</reference>
<evidence type="ECO:0000313" key="6">
    <source>
        <dbReference type="Proteomes" id="UP000269883"/>
    </source>
</evidence>
<evidence type="ECO:0000256" key="2">
    <source>
        <dbReference type="ARBA" id="ARBA00034247"/>
    </source>
</evidence>
<dbReference type="InterPro" id="IPR029787">
    <property type="entry name" value="Nucleotide_cyclase"/>
</dbReference>
<accession>A0A2Z6B1X2</accession>
<dbReference type="InterPro" id="IPR000160">
    <property type="entry name" value="GGDEF_dom"/>
</dbReference>
<dbReference type="SUPFAM" id="SSF55073">
    <property type="entry name" value="Nucleotide cyclase"/>
    <property type="match status" value="1"/>
</dbReference>
<dbReference type="InterPro" id="IPR050469">
    <property type="entry name" value="Diguanylate_Cyclase"/>
</dbReference>
<comment type="catalytic activity">
    <reaction evidence="2">
        <text>2 GTP = 3',3'-c-di-GMP + 2 diphosphate</text>
        <dbReference type="Rhea" id="RHEA:24898"/>
        <dbReference type="ChEBI" id="CHEBI:33019"/>
        <dbReference type="ChEBI" id="CHEBI:37565"/>
        <dbReference type="ChEBI" id="CHEBI:58805"/>
        <dbReference type="EC" id="2.7.7.65"/>
    </reaction>
</comment>
<dbReference type="InterPro" id="IPR021796">
    <property type="entry name" value="Tll0287-like_dom"/>
</dbReference>
<evidence type="ECO:0000256" key="1">
    <source>
        <dbReference type="ARBA" id="ARBA00012528"/>
    </source>
</evidence>
<dbReference type="PANTHER" id="PTHR45138">
    <property type="entry name" value="REGULATORY COMPONENTS OF SENSORY TRANSDUCTION SYSTEM"/>
    <property type="match status" value="1"/>
</dbReference>
<dbReference type="Proteomes" id="UP000269883">
    <property type="component" value="Chromosome"/>
</dbReference>
<dbReference type="CDD" id="cd01949">
    <property type="entry name" value="GGDEF"/>
    <property type="match status" value="1"/>
</dbReference>
<evidence type="ECO:0000256" key="3">
    <source>
        <dbReference type="SAM" id="Phobius"/>
    </source>
</evidence>
<dbReference type="PANTHER" id="PTHR45138:SF9">
    <property type="entry name" value="DIGUANYLATE CYCLASE DGCM-RELATED"/>
    <property type="match status" value="1"/>
</dbReference>
<keyword evidence="6" id="KW-1185">Reference proteome</keyword>
<keyword evidence="3" id="KW-0472">Membrane</keyword>
<sequence>MPGKERILKRYLLLISAVFSLCIAGIFLATATRNANLMQEQLLTSARSHFTAIVVTRNWSAQHGGVYVIKRPGVASTPYLNDPDVVTTEGLVLTLKNPALMTREISDIAGENDLFSFHITSMKPLNPNNAPDLFETQALQSFEQGQEESFLMEDKAEGARLRYMAPLMVEQSCLACHAKQGYAVGQVRGGISVSFSIDEMNRAIRQSYQVILALTLVTLGLLLFSLWLVFRRMQQRLDVAQAQLREMATVDALTGVANRGSIMERFSEDFAKQRRLGGALGCLMIDVDFFKSVNDSFGHQKGDEVLKELASIISGSLRPYDTFGRYGGEEFLMVLEGESADRLAAVAERSRALVEEQLSAQCDLPKPLTISLGGALVLASDKCIDDVIQRADRALYRAKEQGRNRAVLILEEEPGPAGASPC</sequence>
<dbReference type="PROSITE" id="PS50887">
    <property type="entry name" value="GGDEF"/>
    <property type="match status" value="1"/>
</dbReference>
<protein>
    <recommendedName>
        <fullName evidence="1">diguanylate cyclase</fullName>
        <ecNumber evidence="1">2.7.7.65</ecNumber>
    </recommendedName>
</protein>
<dbReference type="EMBL" id="AP017378">
    <property type="protein sequence ID" value="BBD09494.1"/>
    <property type="molecule type" value="Genomic_DNA"/>
</dbReference>
<dbReference type="FunFam" id="3.30.70.270:FF:000001">
    <property type="entry name" value="Diguanylate cyclase domain protein"/>
    <property type="match status" value="1"/>
</dbReference>
<evidence type="ECO:0000313" key="5">
    <source>
        <dbReference type="EMBL" id="BBD09494.1"/>
    </source>
</evidence>
<proteinExistence type="predicted"/>
<dbReference type="RefSeq" id="WP_172961763.1">
    <property type="nucleotide sequence ID" value="NZ_AP017378.1"/>
</dbReference>
<dbReference type="Pfam" id="PF11845">
    <property type="entry name" value="Tll0287-like"/>
    <property type="match status" value="1"/>
</dbReference>
<dbReference type="Gene3D" id="3.30.450.290">
    <property type="match status" value="1"/>
</dbReference>
<dbReference type="SMART" id="SM00267">
    <property type="entry name" value="GGDEF"/>
    <property type="match status" value="1"/>
</dbReference>
<keyword evidence="3" id="KW-1133">Transmembrane helix</keyword>
<dbReference type="AlphaFoldDB" id="A0A2Z6B1X2"/>
<dbReference type="Pfam" id="PF00990">
    <property type="entry name" value="GGDEF"/>
    <property type="match status" value="1"/>
</dbReference>
<dbReference type="InterPro" id="IPR043128">
    <property type="entry name" value="Rev_trsase/Diguanyl_cyclase"/>
</dbReference>
<dbReference type="Gene3D" id="3.30.70.270">
    <property type="match status" value="1"/>
</dbReference>
<evidence type="ECO:0000259" key="4">
    <source>
        <dbReference type="PROSITE" id="PS50887"/>
    </source>
</evidence>
<dbReference type="EC" id="2.7.7.65" evidence="1"/>
<dbReference type="KEGG" id="dfl:DFE_2768"/>
<gene>
    <name evidence="5" type="primary">pleD</name>
    <name evidence="5" type="ORF">DFE_2768</name>
</gene>
<name>A0A2Z6B1X2_9BACT</name>
<feature type="transmembrane region" description="Helical" evidence="3">
    <location>
        <begin position="210"/>
        <end position="230"/>
    </location>
</feature>
<dbReference type="GO" id="GO:0052621">
    <property type="term" value="F:diguanylate cyclase activity"/>
    <property type="evidence" value="ECO:0007669"/>
    <property type="project" value="UniProtKB-EC"/>
</dbReference>
<dbReference type="NCBIfam" id="TIGR00254">
    <property type="entry name" value="GGDEF"/>
    <property type="match status" value="1"/>
</dbReference>
<feature type="domain" description="GGDEF" evidence="4">
    <location>
        <begin position="278"/>
        <end position="411"/>
    </location>
</feature>
<keyword evidence="3" id="KW-0812">Transmembrane</keyword>